<gene>
    <name evidence="2" type="ORF">SAMN06264365_101413</name>
</gene>
<organism evidence="2 3">
    <name type="scientific">Actinoplanes regularis</name>
    <dbReference type="NCBI Taxonomy" id="52697"/>
    <lineage>
        <taxon>Bacteria</taxon>
        <taxon>Bacillati</taxon>
        <taxon>Actinomycetota</taxon>
        <taxon>Actinomycetes</taxon>
        <taxon>Micromonosporales</taxon>
        <taxon>Micromonosporaceae</taxon>
        <taxon>Actinoplanes</taxon>
    </lineage>
</organism>
<dbReference type="InterPro" id="IPR029447">
    <property type="entry name" value="DUF4439"/>
</dbReference>
<proteinExistence type="predicted"/>
<dbReference type="Pfam" id="PF14530">
    <property type="entry name" value="DUF4439"/>
    <property type="match status" value="1"/>
</dbReference>
<sequence>MNEQLAGALAAEEAAIWAYGLIGVHLREGAEQDQAHAAEDVHRVRRDDLVVRLGTLKASTPPVPAGYELPFPVEDRASALKLAVQIEDGVAQAWRVVLPVTEGAQRVDALSALTDSAVRATKWRKLAQITPLTLTFPGRPTT</sequence>
<evidence type="ECO:0000313" key="3">
    <source>
        <dbReference type="Proteomes" id="UP000198415"/>
    </source>
</evidence>
<name>A0A238V094_9ACTN</name>
<keyword evidence="3" id="KW-1185">Reference proteome</keyword>
<reference evidence="2 3" key="1">
    <citation type="submission" date="2017-06" db="EMBL/GenBank/DDBJ databases">
        <authorList>
            <person name="Kim H.J."/>
            <person name="Triplett B.A."/>
        </authorList>
    </citation>
    <scope>NUCLEOTIDE SEQUENCE [LARGE SCALE GENOMIC DNA]</scope>
    <source>
        <strain evidence="2 3">DSM 43151</strain>
    </source>
</reference>
<dbReference type="InterPro" id="IPR012347">
    <property type="entry name" value="Ferritin-like"/>
</dbReference>
<dbReference type="Gene3D" id="1.20.1260.10">
    <property type="match status" value="1"/>
</dbReference>
<dbReference type="Proteomes" id="UP000198415">
    <property type="component" value="Unassembled WGS sequence"/>
</dbReference>
<dbReference type="AlphaFoldDB" id="A0A238V094"/>
<dbReference type="InterPro" id="IPR009078">
    <property type="entry name" value="Ferritin-like_SF"/>
</dbReference>
<evidence type="ECO:0000259" key="1">
    <source>
        <dbReference type="Pfam" id="PF14530"/>
    </source>
</evidence>
<dbReference type="RefSeq" id="WP_089291198.1">
    <property type="nucleotide sequence ID" value="NZ_BOMU01000007.1"/>
</dbReference>
<dbReference type="SUPFAM" id="SSF47240">
    <property type="entry name" value="Ferritin-like"/>
    <property type="match status" value="1"/>
</dbReference>
<dbReference type="CDD" id="cd00657">
    <property type="entry name" value="Ferritin_like"/>
    <property type="match status" value="1"/>
</dbReference>
<dbReference type="OrthoDB" id="5192349at2"/>
<accession>A0A238V094</accession>
<evidence type="ECO:0000313" key="2">
    <source>
        <dbReference type="EMBL" id="SNR27464.1"/>
    </source>
</evidence>
<dbReference type="EMBL" id="FZNR01000001">
    <property type="protein sequence ID" value="SNR27464.1"/>
    <property type="molecule type" value="Genomic_DNA"/>
</dbReference>
<protein>
    <recommendedName>
        <fullName evidence="1">DUF4439 domain-containing protein</fullName>
    </recommendedName>
</protein>
<feature type="domain" description="DUF4439" evidence="1">
    <location>
        <begin position="5"/>
        <end position="140"/>
    </location>
</feature>